<dbReference type="EMBL" id="QSFX01000008">
    <property type="protein sequence ID" value="RHA89889.1"/>
    <property type="molecule type" value="Genomic_DNA"/>
</dbReference>
<comment type="caution">
    <text evidence="1">The sequence shown here is derived from an EMBL/GenBank/DDBJ whole genome shotgun (WGS) entry which is preliminary data.</text>
</comment>
<gene>
    <name evidence="1" type="ORF">DW914_06620</name>
</gene>
<sequence length="292" mass="34182">MQKLSVEVLEKMLGADLSNHEIDMMLYIARFQDEFGHIRGVYYRDICENVGLSYQGFYDCLHSLERKGIIACEKRSYFDWDIQVINNSFCGTENFGRGYVSLHCGMVRSDEFKQLKGGAKLMALWLMREWLISRSRSGSSAYQITKENLIAKFVGLLNVSRRTVREYLGDLEPFMDVYLEKGRKYFITFKKGAYEALPGRDTENDELRNHTVTISCRRNRIKDENRQKEEEICTILKQHHKDIIKNLEFDLSAIIRESLARINASIHNKYKWKRYLNPALVHKIVIEELANA</sequence>
<evidence type="ECO:0000313" key="1">
    <source>
        <dbReference type="EMBL" id="RHA89889.1"/>
    </source>
</evidence>
<reference evidence="1 2" key="1">
    <citation type="submission" date="2018-08" db="EMBL/GenBank/DDBJ databases">
        <title>A genome reference for cultivated species of the human gut microbiota.</title>
        <authorList>
            <person name="Zou Y."/>
            <person name="Xue W."/>
            <person name="Luo G."/>
        </authorList>
    </citation>
    <scope>NUCLEOTIDE SEQUENCE [LARGE SCALE GENOMIC DNA]</scope>
    <source>
        <strain evidence="1 2">AM42-1AC</strain>
    </source>
</reference>
<organism evidence="1 2">
    <name type="scientific">Roseburia inulinivorans</name>
    <dbReference type="NCBI Taxonomy" id="360807"/>
    <lineage>
        <taxon>Bacteria</taxon>
        <taxon>Bacillati</taxon>
        <taxon>Bacillota</taxon>
        <taxon>Clostridia</taxon>
        <taxon>Lachnospirales</taxon>
        <taxon>Lachnospiraceae</taxon>
        <taxon>Roseburia</taxon>
    </lineage>
</organism>
<accession>A0A3R6H2R5</accession>
<name>A0A3R6H2R5_9FIRM</name>
<dbReference type="RefSeq" id="WP_118580749.1">
    <property type="nucleotide sequence ID" value="NZ_CABJFX010000008.1"/>
</dbReference>
<protein>
    <submittedName>
        <fullName evidence="1">Uncharacterized protein</fullName>
    </submittedName>
</protein>
<dbReference type="Proteomes" id="UP000283492">
    <property type="component" value="Unassembled WGS sequence"/>
</dbReference>
<evidence type="ECO:0000313" key="2">
    <source>
        <dbReference type="Proteomes" id="UP000283492"/>
    </source>
</evidence>
<dbReference type="AlphaFoldDB" id="A0A3R6H2R5"/>
<proteinExistence type="predicted"/>